<evidence type="ECO:0000313" key="3">
    <source>
        <dbReference type="Proteomes" id="UP001310594"/>
    </source>
</evidence>
<dbReference type="AlphaFoldDB" id="A0AAN7ZTX7"/>
<evidence type="ECO:0000313" key="2">
    <source>
        <dbReference type="EMBL" id="KAK5699607.1"/>
    </source>
</evidence>
<name>A0AAN7ZTX7_9PEZI</name>
<feature type="region of interest" description="Disordered" evidence="1">
    <location>
        <begin position="130"/>
        <end position="150"/>
    </location>
</feature>
<dbReference type="Proteomes" id="UP001310594">
    <property type="component" value="Unassembled WGS sequence"/>
</dbReference>
<feature type="region of interest" description="Disordered" evidence="1">
    <location>
        <begin position="164"/>
        <end position="193"/>
    </location>
</feature>
<evidence type="ECO:0000256" key="1">
    <source>
        <dbReference type="SAM" id="MobiDB-lite"/>
    </source>
</evidence>
<accession>A0AAN7ZTX7</accession>
<dbReference type="EMBL" id="JAVRQU010000008">
    <property type="protein sequence ID" value="KAK5699607.1"/>
    <property type="molecule type" value="Genomic_DNA"/>
</dbReference>
<reference evidence="2" key="1">
    <citation type="submission" date="2023-08" db="EMBL/GenBank/DDBJ databases">
        <title>Black Yeasts Isolated from many extreme environments.</title>
        <authorList>
            <person name="Coleine C."/>
            <person name="Stajich J.E."/>
            <person name="Selbmann L."/>
        </authorList>
    </citation>
    <scope>NUCLEOTIDE SEQUENCE</scope>
    <source>
        <strain evidence="2">CCFEE 5810</strain>
    </source>
</reference>
<feature type="compositionally biased region" description="Basic and acidic residues" evidence="1">
    <location>
        <begin position="138"/>
        <end position="148"/>
    </location>
</feature>
<gene>
    <name evidence="2" type="ORF">LTR97_005736</name>
</gene>
<comment type="caution">
    <text evidence="2">The sequence shown here is derived from an EMBL/GenBank/DDBJ whole genome shotgun (WGS) entry which is preliminary data.</text>
</comment>
<organism evidence="2 3">
    <name type="scientific">Elasticomyces elasticus</name>
    <dbReference type="NCBI Taxonomy" id="574655"/>
    <lineage>
        <taxon>Eukaryota</taxon>
        <taxon>Fungi</taxon>
        <taxon>Dikarya</taxon>
        <taxon>Ascomycota</taxon>
        <taxon>Pezizomycotina</taxon>
        <taxon>Dothideomycetes</taxon>
        <taxon>Dothideomycetidae</taxon>
        <taxon>Mycosphaerellales</taxon>
        <taxon>Teratosphaeriaceae</taxon>
        <taxon>Elasticomyces</taxon>
    </lineage>
</organism>
<protein>
    <submittedName>
        <fullName evidence="2">Uncharacterized protein</fullName>
    </submittedName>
</protein>
<sequence>MADLPPLIAYETLLWLGLNHERANQIWERWEQITPIEDDNPHYDNESLGLFAKDFLRNLVKYEEGCDIYGDVDWTPNLRQIGANEDLIDAIVNSEYRSIQLSQSGLDWVLQAMEWRWEYLVHVYEAQRDEEGSEDSDGEHGSHAELGDVSRTPLTAAARAQFENAASAAEESHGRRTIPSRHPDRPGEDTTAFSYDCETNPALDAAGRPLDYIPLWRATSRITAEGMWRTGKFKLSKLSTMSLDFSGRQAVHSWKLDLEAAQMYALFAQRLARPAEICLVRFELPLELVTEVPTMILRWSEEDWKRIVYHSRRRDHLPKT</sequence>
<proteinExistence type="predicted"/>